<evidence type="ECO:0000313" key="2">
    <source>
        <dbReference type="Proteomes" id="UP000010485"/>
    </source>
</evidence>
<reference evidence="1 2" key="1">
    <citation type="journal article" date="2013" name="Genome Announc.">
        <title>The Genome of Cronobacter sakazakii Bacteriophage vB_CsaP_GAP227 Suggests a New Genus within the Autographivirinae.</title>
        <authorList>
            <person name="Abbasifar R."/>
            <person name="Kropinski A.M."/>
            <person name="Sabour P.M."/>
            <person name="Ackermann H.W."/>
            <person name="Alanis Villa A."/>
            <person name="Abbasifar A."/>
            <person name="Griffiths M.W."/>
        </authorList>
    </citation>
    <scope>NUCLEOTIDE SEQUENCE [LARGE SCALE GENOMIC DNA]</scope>
</reference>
<dbReference type="Proteomes" id="UP000010485">
    <property type="component" value="Segment"/>
</dbReference>
<dbReference type="KEGG" id="vg:14516778"/>
<protein>
    <submittedName>
        <fullName evidence="1">Uncharacterized protein</fullName>
    </submittedName>
</protein>
<dbReference type="GeneID" id="14516778"/>
<accession>K9S128</accession>
<keyword evidence="2" id="KW-1185">Reference proteome</keyword>
<name>K9S128_9CAUD</name>
<evidence type="ECO:0000313" key="1">
    <source>
        <dbReference type="EMBL" id="AFY63130.1"/>
    </source>
</evidence>
<organism evidence="1 2">
    <name type="scientific">Cronobacter phage vB_CskP_GAP227</name>
    <dbReference type="NCBI Taxonomy" id="1264737"/>
    <lineage>
        <taxon>Viruses</taxon>
        <taxon>Duplodnaviria</taxon>
        <taxon>Heunggongvirae</taxon>
        <taxon>Uroviricota</taxon>
        <taxon>Caudoviricetes</taxon>
        <taxon>Autographivirales</taxon>
        <taxon>Autonotataviridae</taxon>
        <taxon>Melnykvirinae</taxon>
        <taxon>Cronosvirus</taxon>
        <taxon>Cronosvirus GAP227</taxon>
    </lineage>
</organism>
<dbReference type="RefSeq" id="YP_007348332.1">
    <property type="nucleotide sequence ID" value="NC_020078.1"/>
</dbReference>
<gene>
    <name evidence="1" type="ORF">GAP227_13</name>
</gene>
<sequence>MNAIKFLTNLLVKAYQKEAARVQAEADKLAQAQAAEALNAVELAKQAEIAREQSVELGRQKTAAADRAAGIAARGKQVETFFLGDVE</sequence>
<dbReference type="EMBL" id="KC107834">
    <property type="protein sequence ID" value="AFY63130.1"/>
    <property type="molecule type" value="Genomic_DNA"/>
</dbReference>
<proteinExistence type="predicted"/>